<evidence type="ECO:0000313" key="9">
    <source>
        <dbReference type="EMBL" id="MBO8437188.1"/>
    </source>
</evidence>
<evidence type="ECO:0000259" key="8">
    <source>
        <dbReference type="Pfam" id="PF13742"/>
    </source>
</evidence>
<accession>A0A9D9E2I2</accession>
<dbReference type="NCBIfam" id="TIGR00237">
    <property type="entry name" value="xseA"/>
    <property type="match status" value="1"/>
</dbReference>
<dbReference type="Pfam" id="PF13742">
    <property type="entry name" value="tRNA_anti_2"/>
    <property type="match status" value="1"/>
</dbReference>
<dbReference type="EMBL" id="JADIMT010000106">
    <property type="protein sequence ID" value="MBO8437188.1"/>
    <property type="molecule type" value="Genomic_DNA"/>
</dbReference>
<comment type="function">
    <text evidence="5">Bidirectionally degrades single-stranded DNA into large acid-insoluble oligonucleotides, which are then degraded further into small acid-soluble oligonucleotides.</text>
</comment>
<comment type="similarity">
    <text evidence="5 6">Belongs to the XseA family.</text>
</comment>
<dbReference type="Pfam" id="PF02601">
    <property type="entry name" value="Exonuc_VII_L"/>
    <property type="match status" value="1"/>
</dbReference>
<keyword evidence="1 5" id="KW-0963">Cytoplasm</keyword>
<reference evidence="9" key="1">
    <citation type="submission" date="2020-10" db="EMBL/GenBank/DDBJ databases">
        <authorList>
            <person name="Gilroy R."/>
        </authorList>
    </citation>
    <scope>NUCLEOTIDE SEQUENCE</scope>
    <source>
        <strain evidence="9">7293</strain>
    </source>
</reference>
<dbReference type="PANTHER" id="PTHR30008:SF0">
    <property type="entry name" value="EXODEOXYRIBONUCLEASE 7 LARGE SUBUNIT"/>
    <property type="match status" value="1"/>
</dbReference>
<evidence type="ECO:0000259" key="7">
    <source>
        <dbReference type="Pfam" id="PF02601"/>
    </source>
</evidence>
<evidence type="ECO:0000256" key="2">
    <source>
        <dbReference type="ARBA" id="ARBA00022722"/>
    </source>
</evidence>
<feature type="domain" description="OB-fold nucleic acid binding" evidence="8">
    <location>
        <begin position="11"/>
        <end position="102"/>
    </location>
</feature>
<dbReference type="GO" id="GO:0003676">
    <property type="term" value="F:nucleic acid binding"/>
    <property type="evidence" value="ECO:0007669"/>
    <property type="project" value="InterPro"/>
</dbReference>
<dbReference type="PANTHER" id="PTHR30008">
    <property type="entry name" value="EXODEOXYRIBONUCLEASE 7 LARGE SUBUNIT"/>
    <property type="match status" value="1"/>
</dbReference>
<reference evidence="9" key="2">
    <citation type="journal article" date="2021" name="PeerJ">
        <title>Extensive microbial diversity within the chicken gut microbiome revealed by metagenomics and culture.</title>
        <authorList>
            <person name="Gilroy R."/>
            <person name="Ravi A."/>
            <person name="Getino M."/>
            <person name="Pursley I."/>
            <person name="Horton D.L."/>
            <person name="Alikhan N.F."/>
            <person name="Baker D."/>
            <person name="Gharbi K."/>
            <person name="Hall N."/>
            <person name="Watson M."/>
            <person name="Adriaenssens E.M."/>
            <person name="Foster-Nyarko E."/>
            <person name="Jarju S."/>
            <person name="Secka A."/>
            <person name="Antonio M."/>
            <person name="Oren A."/>
            <person name="Chaudhuri R.R."/>
            <person name="La Ragione R."/>
            <person name="Hildebrand F."/>
            <person name="Pallen M.J."/>
        </authorList>
    </citation>
    <scope>NUCLEOTIDE SEQUENCE</scope>
    <source>
        <strain evidence="9">7293</strain>
    </source>
</reference>
<dbReference type="GO" id="GO:0009318">
    <property type="term" value="C:exodeoxyribonuclease VII complex"/>
    <property type="evidence" value="ECO:0007669"/>
    <property type="project" value="UniProtKB-UniRule"/>
</dbReference>
<feature type="domain" description="Exonuclease VII large subunit C-terminal" evidence="7">
    <location>
        <begin position="126"/>
        <end position="457"/>
    </location>
</feature>
<keyword evidence="3 5" id="KW-0378">Hydrolase</keyword>
<evidence type="ECO:0000256" key="6">
    <source>
        <dbReference type="RuleBase" id="RU004355"/>
    </source>
</evidence>
<name>A0A9D9E2I2_9SPIO</name>
<dbReference type="EC" id="3.1.11.6" evidence="5"/>
<evidence type="ECO:0000313" key="10">
    <source>
        <dbReference type="Proteomes" id="UP000823615"/>
    </source>
</evidence>
<protein>
    <recommendedName>
        <fullName evidence="5">Exodeoxyribonuclease 7 large subunit</fullName>
        <ecNumber evidence="5">3.1.11.6</ecNumber>
    </recommendedName>
    <alternativeName>
        <fullName evidence="5">Exodeoxyribonuclease VII large subunit</fullName>
        <shortName evidence="5">Exonuclease VII large subunit</shortName>
    </alternativeName>
</protein>
<dbReference type="InterPro" id="IPR025824">
    <property type="entry name" value="OB-fold_nuc-bd_dom"/>
</dbReference>
<dbReference type="AlphaFoldDB" id="A0A9D9E2I2"/>
<keyword evidence="2 5" id="KW-0540">Nuclease</keyword>
<dbReference type="InterPro" id="IPR003753">
    <property type="entry name" value="Exonuc_VII_L"/>
</dbReference>
<dbReference type="GO" id="GO:0006308">
    <property type="term" value="P:DNA catabolic process"/>
    <property type="evidence" value="ECO:0007669"/>
    <property type="project" value="UniProtKB-UniRule"/>
</dbReference>
<dbReference type="Proteomes" id="UP000823615">
    <property type="component" value="Unassembled WGS sequence"/>
</dbReference>
<sequence>MEAYDLFDKTLTVSEANGLIHDTVEEMFYDLSIEGEISGFRPASSGHWYFTLKDSAAAIDVAVFRSAQISMMIPKNGDLVVAKGSLSYYTKSGKLTFIVREMKKKGDGLLMEIIEKRKAYYRSLGYFDENIKKPIPEEIKKLGVVTSATGAAIRDILNVTKRRAPSLDIILFPASVQGDGAADEIALRIRQANNFEACTVLIVGRGGGSQEDLAAFSEPEVIEAIHDSAIPVISAVGHEIDWPISDFVADKRAPTPSAAAEIVTETIFRRKERLDKTLIFSTAMMKEKVSDASSRLTACLHRLSEMEKKILKYKSRIPSTEDLRRMLLLRVQNAETRLAYSQESIEESFKAQLDDANLSLEKTKKAIDDCLAAAAEKAKTRLLLAEREINHSIGKMLREKEAELKSAIKENEALSPLAVLRRGYSVTTDENGKIIRRTKDATLGKTIRTRLSDGMITSVVKEG</sequence>
<dbReference type="GO" id="GO:0008855">
    <property type="term" value="F:exodeoxyribonuclease VII activity"/>
    <property type="evidence" value="ECO:0007669"/>
    <property type="project" value="UniProtKB-UniRule"/>
</dbReference>
<comment type="catalytic activity">
    <reaction evidence="5 6">
        <text>Exonucleolytic cleavage in either 5'- to 3'- or 3'- to 5'-direction to yield nucleoside 5'-phosphates.</text>
        <dbReference type="EC" id="3.1.11.6"/>
    </reaction>
</comment>
<dbReference type="GO" id="GO:0005737">
    <property type="term" value="C:cytoplasm"/>
    <property type="evidence" value="ECO:0007669"/>
    <property type="project" value="UniProtKB-SubCell"/>
</dbReference>
<organism evidence="9 10">
    <name type="scientific">Candidatus Ornithospirochaeta stercoripullorum</name>
    <dbReference type="NCBI Taxonomy" id="2840899"/>
    <lineage>
        <taxon>Bacteria</taxon>
        <taxon>Pseudomonadati</taxon>
        <taxon>Spirochaetota</taxon>
        <taxon>Spirochaetia</taxon>
        <taxon>Spirochaetales</taxon>
        <taxon>Spirochaetaceae</taxon>
        <taxon>Spirochaetaceae incertae sedis</taxon>
        <taxon>Candidatus Ornithospirochaeta</taxon>
    </lineage>
</organism>
<proteinExistence type="inferred from homology"/>
<gene>
    <name evidence="5 9" type="primary">xseA</name>
    <name evidence="9" type="ORF">IAA97_09455</name>
</gene>
<evidence type="ECO:0000256" key="5">
    <source>
        <dbReference type="HAMAP-Rule" id="MF_00378"/>
    </source>
</evidence>
<evidence type="ECO:0000256" key="4">
    <source>
        <dbReference type="ARBA" id="ARBA00022839"/>
    </source>
</evidence>
<dbReference type="InterPro" id="IPR020579">
    <property type="entry name" value="Exonuc_VII_lsu_C"/>
</dbReference>
<evidence type="ECO:0000256" key="3">
    <source>
        <dbReference type="ARBA" id="ARBA00022801"/>
    </source>
</evidence>
<keyword evidence="4 5" id="KW-0269">Exonuclease</keyword>
<comment type="caution">
    <text evidence="9">The sequence shown here is derived from an EMBL/GenBank/DDBJ whole genome shotgun (WGS) entry which is preliminary data.</text>
</comment>
<dbReference type="HAMAP" id="MF_00378">
    <property type="entry name" value="Exonuc_7_L"/>
    <property type="match status" value="1"/>
</dbReference>
<comment type="subunit">
    <text evidence="5">Heterooligomer composed of large and small subunits.</text>
</comment>
<dbReference type="CDD" id="cd04489">
    <property type="entry name" value="ExoVII_LU_OBF"/>
    <property type="match status" value="1"/>
</dbReference>
<comment type="subcellular location">
    <subcellularLocation>
        <location evidence="5 6">Cytoplasm</location>
    </subcellularLocation>
</comment>
<evidence type="ECO:0000256" key="1">
    <source>
        <dbReference type="ARBA" id="ARBA00022490"/>
    </source>
</evidence>